<evidence type="ECO:0000256" key="1">
    <source>
        <dbReference type="ARBA" id="ARBA00004651"/>
    </source>
</evidence>
<dbReference type="Pfam" id="PF09678">
    <property type="entry name" value="Caa3_CtaG"/>
    <property type="match status" value="1"/>
</dbReference>
<feature type="transmembrane region" description="Helical" evidence="6">
    <location>
        <begin position="163"/>
        <end position="185"/>
    </location>
</feature>
<keyword evidence="5 6" id="KW-0472">Membrane</keyword>
<evidence type="ECO:0000313" key="7">
    <source>
        <dbReference type="EMBL" id="RWZ58534.1"/>
    </source>
</evidence>
<feature type="transmembrane region" description="Helical" evidence="6">
    <location>
        <begin position="86"/>
        <end position="109"/>
    </location>
</feature>
<dbReference type="InterPro" id="IPR019108">
    <property type="entry name" value="Caa3_assmbl_CtaG-rel"/>
</dbReference>
<dbReference type="Proteomes" id="UP000288603">
    <property type="component" value="Unassembled WGS sequence"/>
</dbReference>
<evidence type="ECO:0000256" key="3">
    <source>
        <dbReference type="ARBA" id="ARBA00022692"/>
    </source>
</evidence>
<dbReference type="EMBL" id="RZNC01000006">
    <property type="protein sequence ID" value="RWZ58534.1"/>
    <property type="molecule type" value="Genomic_DNA"/>
</dbReference>
<gene>
    <name evidence="7" type="ORF">ELQ92_14515</name>
</gene>
<keyword evidence="2" id="KW-1003">Cell membrane</keyword>
<feature type="transmembrane region" description="Helical" evidence="6">
    <location>
        <begin position="237"/>
        <end position="256"/>
    </location>
</feature>
<evidence type="ECO:0000256" key="5">
    <source>
        <dbReference type="ARBA" id="ARBA00023136"/>
    </source>
</evidence>
<comment type="subcellular location">
    <subcellularLocation>
        <location evidence="1">Cell membrane</location>
        <topology evidence="1">Multi-pass membrane protein</topology>
    </subcellularLocation>
</comment>
<feature type="transmembrane region" description="Helical" evidence="6">
    <location>
        <begin position="197"/>
        <end position="217"/>
    </location>
</feature>
<reference evidence="7 8" key="1">
    <citation type="submission" date="2018-12" db="EMBL/GenBank/DDBJ databases">
        <authorList>
            <person name="Li F."/>
        </authorList>
    </citation>
    <scope>NUCLEOTIDE SEQUENCE [LARGE SCALE GENOMIC DNA]</scope>
    <source>
        <strain evidence="7 8">8H24J-4-2</strain>
    </source>
</reference>
<sequence>MSGVLSVTREHDHGGAVIGVAWLLLLPLALAAVAYLGAAAAERSHGRRAWPWYRDVAWSAGLAIVAATLVGPLADAAHEDLAAHMVAHLLAGMLAPLLLVAAAPVTLALRSLDVGPARRLSRLLASAPLRVLTHPVVAATIAVGSLWLLYATPLAAAMRDVPLVHELVIVHVVIAGYLFTASIVSVDPAPHRAGYPLRLGVLVLAIAAHSVLAKHVFAVAPTGTAIVEAERAGLVMYYGGDAVELVLLIAFFAEWYRSAGRRLRVGERRALPGPG</sequence>
<feature type="transmembrane region" description="Helical" evidence="6">
    <location>
        <begin position="52"/>
        <end position="74"/>
    </location>
</feature>
<proteinExistence type="predicted"/>
<organism evidence="7 8">
    <name type="scientific">Labedella populi</name>
    <dbReference type="NCBI Taxonomy" id="2498850"/>
    <lineage>
        <taxon>Bacteria</taxon>
        <taxon>Bacillati</taxon>
        <taxon>Actinomycetota</taxon>
        <taxon>Actinomycetes</taxon>
        <taxon>Micrococcales</taxon>
        <taxon>Microbacteriaceae</taxon>
        <taxon>Labedella</taxon>
    </lineage>
</organism>
<dbReference type="GO" id="GO:0005886">
    <property type="term" value="C:plasma membrane"/>
    <property type="evidence" value="ECO:0007669"/>
    <property type="project" value="UniProtKB-SubCell"/>
</dbReference>
<feature type="transmembrane region" description="Helical" evidence="6">
    <location>
        <begin position="129"/>
        <end position="151"/>
    </location>
</feature>
<dbReference type="AlphaFoldDB" id="A0A3S4BX91"/>
<evidence type="ECO:0000313" key="8">
    <source>
        <dbReference type="Proteomes" id="UP000288603"/>
    </source>
</evidence>
<dbReference type="OrthoDB" id="5024156at2"/>
<comment type="caution">
    <text evidence="7">The sequence shown here is derived from an EMBL/GenBank/DDBJ whole genome shotgun (WGS) entry which is preliminary data.</text>
</comment>
<accession>A0A3S4BX91</accession>
<keyword evidence="3 6" id="KW-0812">Transmembrane</keyword>
<name>A0A3S4BX91_9MICO</name>
<protein>
    <submittedName>
        <fullName evidence="7">Cytochrome c oxidase assembly protein</fullName>
    </submittedName>
</protein>
<evidence type="ECO:0000256" key="2">
    <source>
        <dbReference type="ARBA" id="ARBA00022475"/>
    </source>
</evidence>
<evidence type="ECO:0000256" key="4">
    <source>
        <dbReference type="ARBA" id="ARBA00022989"/>
    </source>
</evidence>
<feature type="transmembrane region" description="Helical" evidence="6">
    <location>
        <begin position="20"/>
        <end position="40"/>
    </location>
</feature>
<keyword evidence="8" id="KW-1185">Reference proteome</keyword>
<keyword evidence="4 6" id="KW-1133">Transmembrane helix</keyword>
<evidence type="ECO:0000256" key="6">
    <source>
        <dbReference type="SAM" id="Phobius"/>
    </source>
</evidence>